<comment type="cofactor">
    <cofactor evidence="1">
        <name>Mg(2+)</name>
        <dbReference type="ChEBI" id="CHEBI:18420"/>
    </cofactor>
</comment>
<gene>
    <name evidence="9" type="ORF">CUMW_273320</name>
</gene>
<evidence type="ECO:0000256" key="8">
    <source>
        <dbReference type="ARBA" id="ARBA00034252"/>
    </source>
</evidence>
<evidence type="ECO:0000256" key="1">
    <source>
        <dbReference type="ARBA" id="ARBA00001946"/>
    </source>
</evidence>
<dbReference type="AlphaFoldDB" id="A0A2H5MVX2"/>
<dbReference type="Gene3D" id="3.30.300.30">
    <property type="match status" value="1"/>
</dbReference>
<evidence type="ECO:0000256" key="5">
    <source>
        <dbReference type="ARBA" id="ARBA00022840"/>
    </source>
</evidence>
<keyword evidence="10" id="KW-1185">Reference proteome</keyword>
<keyword evidence="3" id="KW-0436">Ligase</keyword>
<organism evidence="9 10">
    <name type="scientific">Citrus unshiu</name>
    <name type="common">Satsuma mandarin</name>
    <name type="synonym">Citrus nobilis var. unshiu</name>
    <dbReference type="NCBI Taxonomy" id="55188"/>
    <lineage>
        <taxon>Eukaryota</taxon>
        <taxon>Viridiplantae</taxon>
        <taxon>Streptophyta</taxon>
        <taxon>Embryophyta</taxon>
        <taxon>Tracheophyta</taxon>
        <taxon>Spermatophyta</taxon>
        <taxon>Magnoliopsida</taxon>
        <taxon>eudicotyledons</taxon>
        <taxon>Gunneridae</taxon>
        <taxon>Pentapetalae</taxon>
        <taxon>rosids</taxon>
        <taxon>malvids</taxon>
        <taxon>Sapindales</taxon>
        <taxon>Rutaceae</taxon>
        <taxon>Aurantioideae</taxon>
        <taxon>Citrus</taxon>
    </lineage>
</organism>
<keyword evidence="5" id="KW-0067">ATP-binding</keyword>
<evidence type="ECO:0000256" key="7">
    <source>
        <dbReference type="ARBA" id="ARBA00034223"/>
    </source>
</evidence>
<dbReference type="InterPro" id="IPR045851">
    <property type="entry name" value="AMP-bd_C_sf"/>
</dbReference>
<dbReference type="Gene3D" id="2.30.38.10">
    <property type="entry name" value="Luciferase, Domain 3"/>
    <property type="match status" value="1"/>
</dbReference>
<dbReference type="EMBL" id="BDQV01001338">
    <property type="protein sequence ID" value="GAY32163.1"/>
    <property type="molecule type" value="Genomic_DNA"/>
</dbReference>
<comment type="catalytic activity">
    <reaction evidence="8">
        <text>(E)-4-coumarate + ATP + CoA = (E)-4-coumaroyl-CoA + AMP + diphosphate</text>
        <dbReference type="Rhea" id="RHEA:19641"/>
        <dbReference type="ChEBI" id="CHEBI:12876"/>
        <dbReference type="ChEBI" id="CHEBI:30616"/>
        <dbReference type="ChEBI" id="CHEBI:33019"/>
        <dbReference type="ChEBI" id="CHEBI:57287"/>
        <dbReference type="ChEBI" id="CHEBI:85008"/>
        <dbReference type="ChEBI" id="CHEBI:456215"/>
        <dbReference type="EC" id="6.2.1.12"/>
    </reaction>
    <physiologicalReaction direction="left-to-right" evidence="8">
        <dbReference type="Rhea" id="RHEA:19642"/>
    </physiologicalReaction>
</comment>
<evidence type="ECO:0000256" key="6">
    <source>
        <dbReference type="ARBA" id="ARBA00034219"/>
    </source>
</evidence>
<dbReference type="SUPFAM" id="SSF56801">
    <property type="entry name" value="Acetyl-CoA synthetase-like"/>
    <property type="match status" value="1"/>
</dbReference>
<reference evidence="9 10" key="1">
    <citation type="journal article" date="2017" name="Front. Genet.">
        <title>Draft sequencing of the heterozygous diploid genome of Satsuma (Citrus unshiu Marc.) using a hybrid assembly approach.</title>
        <authorList>
            <person name="Shimizu T."/>
            <person name="Tanizawa Y."/>
            <person name="Mochizuki T."/>
            <person name="Nagasaki H."/>
            <person name="Yoshioka T."/>
            <person name="Toyoda A."/>
            <person name="Fujiyama A."/>
            <person name="Kaminuma E."/>
            <person name="Nakamura Y."/>
        </authorList>
    </citation>
    <scope>NUCLEOTIDE SEQUENCE [LARGE SCALE GENOMIC DNA]</scope>
    <source>
        <strain evidence="10">cv. Miyagawa wase</strain>
    </source>
</reference>
<dbReference type="Proteomes" id="UP000236630">
    <property type="component" value="Unassembled WGS sequence"/>
</dbReference>
<name>A0A2H5MVX2_CITUN</name>
<dbReference type="EC" id="6.2.1.12" evidence="2"/>
<evidence type="ECO:0000313" key="10">
    <source>
        <dbReference type="Proteomes" id="UP000236630"/>
    </source>
</evidence>
<comment type="catalytic activity">
    <reaction evidence="6">
        <text>(E)-4-coumarate + ATP + H(+) = (E)-4-coumaroyl-AMP + diphosphate</text>
        <dbReference type="Rhea" id="RHEA:72419"/>
        <dbReference type="ChEBI" id="CHEBI:12876"/>
        <dbReference type="ChEBI" id="CHEBI:15378"/>
        <dbReference type="ChEBI" id="CHEBI:30616"/>
        <dbReference type="ChEBI" id="CHEBI:33019"/>
        <dbReference type="ChEBI" id="CHEBI:192348"/>
    </reaction>
    <physiologicalReaction direction="left-to-right" evidence="6">
        <dbReference type="Rhea" id="RHEA:72420"/>
    </physiologicalReaction>
</comment>
<evidence type="ECO:0000256" key="3">
    <source>
        <dbReference type="ARBA" id="ARBA00022598"/>
    </source>
</evidence>
<dbReference type="PANTHER" id="PTHR24096">
    <property type="entry name" value="LONG-CHAIN-FATTY-ACID--COA LIGASE"/>
    <property type="match status" value="1"/>
</dbReference>
<sequence>EFSSPPVLVIRSINAAKSKSAGVSVISRDCLRNEKENVLLFETRSSATKQNFSSQNQNFSLKLTRFSFTDSHKVTNGRSSSSSAHPAHIANSPFAASFRPILVIDLPFAAAFCRILVVADSHLKHGSKFVKLISAGYVGEQEVTSATLLPDGWMRTGDLCYEDSFLFIVDGLKDLVKYKGCQAAPAELEHLLLSHPEMVDAAVIP</sequence>
<dbReference type="GO" id="GO:0005524">
    <property type="term" value="F:ATP binding"/>
    <property type="evidence" value="ECO:0007669"/>
    <property type="project" value="UniProtKB-KW"/>
</dbReference>
<proteinExistence type="predicted"/>
<comment type="catalytic activity">
    <reaction evidence="7">
        <text>(E)-4-coumaroyl-AMP + CoA = (E)-4-coumaroyl-CoA + AMP + H(+)</text>
        <dbReference type="Rhea" id="RHEA:72423"/>
        <dbReference type="ChEBI" id="CHEBI:15378"/>
        <dbReference type="ChEBI" id="CHEBI:57287"/>
        <dbReference type="ChEBI" id="CHEBI:85008"/>
        <dbReference type="ChEBI" id="CHEBI:192348"/>
        <dbReference type="ChEBI" id="CHEBI:456215"/>
    </reaction>
    <physiologicalReaction direction="left-to-right" evidence="7">
        <dbReference type="Rhea" id="RHEA:72424"/>
    </physiologicalReaction>
</comment>
<protein>
    <recommendedName>
        <fullName evidence="2">4-coumarate--CoA ligase</fullName>
        <ecNumber evidence="2">6.2.1.12</ecNumber>
    </recommendedName>
</protein>
<evidence type="ECO:0000256" key="4">
    <source>
        <dbReference type="ARBA" id="ARBA00022741"/>
    </source>
</evidence>
<evidence type="ECO:0000256" key="2">
    <source>
        <dbReference type="ARBA" id="ARBA00012959"/>
    </source>
</evidence>
<dbReference type="PANTHER" id="PTHR24096:SF406">
    <property type="entry name" value="4-COUMARATE--COA LIGASE 2"/>
    <property type="match status" value="1"/>
</dbReference>
<feature type="non-terminal residue" evidence="9">
    <location>
        <position position="1"/>
    </location>
</feature>
<feature type="non-terminal residue" evidence="9">
    <location>
        <position position="205"/>
    </location>
</feature>
<keyword evidence="4" id="KW-0547">Nucleotide-binding</keyword>
<comment type="caution">
    <text evidence="9">The sequence shown here is derived from an EMBL/GenBank/DDBJ whole genome shotgun (WGS) entry which is preliminary data.</text>
</comment>
<evidence type="ECO:0000313" key="9">
    <source>
        <dbReference type="EMBL" id="GAY32163.1"/>
    </source>
</evidence>
<dbReference type="STRING" id="55188.A0A2H5MVX2"/>
<accession>A0A2H5MVX2</accession>
<dbReference type="GO" id="GO:0016207">
    <property type="term" value="F:4-coumarate-CoA ligase activity"/>
    <property type="evidence" value="ECO:0007669"/>
    <property type="project" value="UniProtKB-EC"/>
</dbReference>